<dbReference type="InterPro" id="IPR007375">
    <property type="entry name" value="SoxG"/>
</dbReference>
<gene>
    <name evidence="1" type="ORF">EF294_13085</name>
</gene>
<evidence type="ECO:0000313" key="2">
    <source>
        <dbReference type="Proteomes" id="UP000267536"/>
    </source>
</evidence>
<comment type="caution">
    <text evidence="1">The sequence shown here is derived from an EMBL/GenBank/DDBJ whole genome shotgun (WGS) entry which is preliminary data.</text>
</comment>
<dbReference type="Pfam" id="PF04268">
    <property type="entry name" value="SoxG"/>
    <property type="match status" value="1"/>
</dbReference>
<organism evidence="1 2">
    <name type="scientific">Gordonia oryzae</name>
    <dbReference type="NCBI Taxonomy" id="2487349"/>
    <lineage>
        <taxon>Bacteria</taxon>
        <taxon>Bacillati</taxon>
        <taxon>Actinomycetota</taxon>
        <taxon>Actinomycetes</taxon>
        <taxon>Mycobacteriales</taxon>
        <taxon>Gordoniaceae</taxon>
        <taxon>Gordonia</taxon>
    </lineage>
</organism>
<sequence>MAEHTCTSRSPLHGWASAFAALAPAVQLCESPAAQVVVRTTNEDAIARLDLPAACQVRHGGADGDDGDGGDQGEVAIWLGPDEWLLYRPAIPGHEYLTEVTGRLGDSRPDTYLMDASGQRTRLLLAGEHARTVLAHGCAIDLAEQSFGPNDAAQTLIAQTGVILHRSGDDPASGFALLVRSSFADYLAHWLLDAAAEYCHTDAAAEYCHTDAAAEYCTSTEGPRHV</sequence>
<accession>A0A3N4GB47</accession>
<dbReference type="Gene3D" id="3.30.1360.120">
    <property type="entry name" value="Probable tRNA modification gtpase trme, domain 1"/>
    <property type="match status" value="1"/>
</dbReference>
<dbReference type="Gene3D" id="3.30.70.1520">
    <property type="entry name" value="Heterotetrameric sarcosine oxidase"/>
    <property type="match status" value="1"/>
</dbReference>
<protein>
    <submittedName>
        <fullName evidence="1">Sarcosine oxidase subunit gamma</fullName>
    </submittedName>
</protein>
<evidence type="ECO:0000313" key="1">
    <source>
        <dbReference type="EMBL" id="RPA59425.1"/>
    </source>
</evidence>
<name>A0A3N4GB47_9ACTN</name>
<dbReference type="AlphaFoldDB" id="A0A3N4GB47"/>
<proteinExistence type="predicted"/>
<dbReference type="OrthoDB" id="9814782at2"/>
<dbReference type="RefSeq" id="WP_123930556.1">
    <property type="nucleotide sequence ID" value="NZ_JBPSDP010000008.1"/>
</dbReference>
<keyword evidence="2" id="KW-1185">Reference proteome</keyword>
<dbReference type="SUPFAM" id="SSF103025">
    <property type="entry name" value="Folate-binding domain"/>
    <property type="match status" value="1"/>
</dbReference>
<reference evidence="1 2" key="1">
    <citation type="submission" date="2018-11" db="EMBL/GenBank/DDBJ databases">
        <title>Draft genome sequence of Gordonia sp. RS15-1S isolated from rice stems.</title>
        <authorList>
            <person name="Muangham S."/>
        </authorList>
    </citation>
    <scope>NUCLEOTIDE SEQUENCE [LARGE SCALE GENOMIC DNA]</scope>
    <source>
        <strain evidence="1 2">RS15-1S</strain>
    </source>
</reference>
<dbReference type="EMBL" id="RKMH01000009">
    <property type="protein sequence ID" value="RPA59425.1"/>
    <property type="molecule type" value="Genomic_DNA"/>
</dbReference>
<dbReference type="InterPro" id="IPR027266">
    <property type="entry name" value="TrmE/GcvT-like"/>
</dbReference>
<dbReference type="Proteomes" id="UP000267536">
    <property type="component" value="Unassembled WGS sequence"/>
</dbReference>